<organism evidence="2 3">
    <name type="scientific">Merluccius polli</name>
    <name type="common">Benguela hake</name>
    <name type="synonym">Merluccius cadenati</name>
    <dbReference type="NCBI Taxonomy" id="89951"/>
    <lineage>
        <taxon>Eukaryota</taxon>
        <taxon>Metazoa</taxon>
        <taxon>Chordata</taxon>
        <taxon>Craniata</taxon>
        <taxon>Vertebrata</taxon>
        <taxon>Euteleostomi</taxon>
        <taxon>Actinopterygii</taxon>
        <taxon>Neopterygii</taxon>
        <taxon>Teleostei</taxon>
        <taxon>Neoteleostei</taxon>
        <taxon>Acanthomorphata</taxon>
        <taxon>Zeiogadaria</taxon>
        <taxon>Gadariae</taxon>
        <taxon>Gadiformes</taxon>
        <taxon>Gadoidei</taxon>
        <taxon>Merlucciidae</taxon>
        <taxon>Merluccius</taxon>
    </lineage>
</organism>
<keyword evidence="1" id="KW-0732">Signal</keyword>
<feature type="chain" id="PRO_5041314526" evidence="1">
    <location>
        <begin position="30"/>
        <end position="398"/>
    </location>
</feature>
<dbReference type="EMBL" id="JAOPHQ010002850">
    <property type="protein sequence ID" value="KAK0145550.1"/>
    <property type="molecule type" value="Genomic_DNA"/>
</dbReference>
<evidence type="ECO:0000256" key="1">
    <source>
        <dbReference type="SAM" id="SignalP"/>
    </source>
</evidence>
<sequence length="398" mass="46500">MYRHQSKKFSSTNYTIFLTLVCLAEYVLTSEPFPSPLRSRYGESKSCANKGNNNPKTGTLHCGSGLREYFWADSKVVLGYINNDARRSHVFVANQIQRIKSSTEPSQWQYVASENKPVDHASRGLTAKKLVESNWFTGPGFLWQREDPKEEEIKVGELDDGDPELKRAQVYTTKAKEERSLSDRQQRCSDWRRVVRAIARLKCRAKEAKGLKTRPNESTMLEETEDAELFVIHVVQEEAFSEEVKSRNQRKEVHENKSTKMHKLSPFMDSRDILRVGGRLTQAALHPHVKHTAILPKGHHVSRLLIKHYHEKVQHQGHYHEKVQHQGHYHEKVQHQGHYHEKVQHQGHYHEKVQHQGHYHEKVQHQGHYHEKVQHQGHYYEKVQHQGRGMTINEIRSN</sequence>
<gene>
    <name evidence="2" type="primary">RRBP1_0</name>
    <name evidence="2" type="ORF">N1851_015575</name>
</gene>
<proteinExistence type="predicted"/>
<comment type="caution">
    <text evidence="2">The sequence shown here is derived from an EMBL/GenBank/DDBJ whole genome shotgun (WGS) entry which is preliminary data.</text>
</comment>
<reference evidence="2" key="1">
    <citation type="journal article" date="2023" name="Front. Mar. Sci.">
        <title>A new Merluccius polli reference genome to investigate the effects of global change in West African waters.</title>
        <authorList>
            <person name="Mateo J.L."/>
            <person name="Blanco-Fernandez C."/>
            <person name="Garcia-Vazquez E."/>
            <person name="Machado-Schiaffino G."/>
        </authorList>
    </citation>
    <scope>NUCLEOTIDE SEQUENCE</scope>
    <source>
        <strain evidence="2">C29</strain>
        <tissue evidence="2">Fin</tissue>
    </source>
</reference>
<feature type="signal peptide" evidence="1">
    <location>
        <begin position="1"/>
        <end position="29"/>
    </location>
</feature>
<dbReference type="PANTHER" id="PTHR47331:SF5">
    <property type="entry name" value="RIBONUCLEASE H"/>
    <property type="match status" value="1"/>
</dbReference>
<dbReference type="Proteomes" id="UP001174136">
    <property type="component" value="Unassembled WGS sequence"/>
</dbReference>
<evidence type="ECO:0000313" key="3">
    <source>
        <dbReference type="Proteomes" id="UP001174136"/>
    </source>
</evidence>
<keyword evidence="3" id="KW-1185">Reference proteome</keyword>
<protein>
    <submittedName>
        <fullName evidence="2">Ribosome-binding protein 1</fullName>
    </submittedName>
</protein>
<dbReference type="PANTHER" id="PTHR47331">
    <property type="entry name" value="PHD-TYPE DOMAIN-CONTAINING PROTEIN"/>
    <property type="match status" value="1"/>
</dbReference>
<dbReference type="AlphaFoldDB" id="A0AA47P240"/>
<evidence type="ECO:0000313" key="2">
    <source>
        <dbReference type="EMBL" id="KAK0145550.1"/>
    </source>
</evidence>
<accession>A0AA47P240</accession>
<name>A0AA47P240_MERPO</name>